<evidence type="ECO:0000256" key="1">
    <source>
        <dbReference type="SAM" id="MobiDB-lite"/>
    </source>
</evidence>
<organism evidence="2 3">
    <name type="scientific">Puccinia coronata f. sp. avenae</name>
    <dbReference type="NCBI Taxonomy" id="200324"/>
    <lineage>
        <taxon>Eukaryota</taxon>
        <taxon>Fungi</taxon>
        <taxon>Dikarya</taxon>
        <taxon>Basidiomycota</taxon>
        <taxon>Pucciniomycotina</taxon>
        <taxon>Pucciniomycetes</taxon>
        <taxon>Pucciniales</taxon>
        <taxon>Pucciniaceae</taxon>
        <taxon>Puccinia</taxon>
    </lineage>
</organism>
<evidence type="ECO:0000313" key="2">
    <source>
        <dbReference type="EMBL" id="PLW24046.1"/>
    </source>
</evidence>
<dbReference type="Proteomes" id="UP000235392">
    <property type="component" value="Unassembled WGS sequence"/>
</dbReference>
<sequence length="401" mass="45320">MSSNQTDPETQLLTAQETSGEEIVMEDTTIPSLSKDQKTINVCKEILSLPTKMTPKVFFLNFMESANSTLATWRRFWAQPCGITSTMDIVHALCNEINKTNVGQAAWSHFIQQEAISIASREQPARGNYPQGSFQSSSTVQDKFFSEEEMDCRQDIVVSKDMPFLYNTLLGMLKAQRGHTISPVDHEDAQLGKEDEELPEEANYAGYSKKASGLEQRFKRIASTVCCMMAFASNQWANALQLTNSVRFLACGVSERVHKYLNYLGLSSSRRTALSVMTRLGINAERKLKKAMRNQPLKMLPSICIDNLDMEQRVHEASVGHRSHTFRGTWSYVHLPNRNFVALLDQSELSLEAYQEAIQKLDKIVIEPSMFLPSSEAIKTTTKVWKSQIARVLYKLAIPKR</sequence>
<feature type="region of interest" description="Disordered" evidence="1">
    <location>
        <begin position="1"/>
        <end position="20"/>
    </location>
</feature>
<proteinExistence type="predicted"/>
<feature type="compositionally biased region" description="Polar residues" evidence="1">
    <location>
        <begin position="1"/>
        <end position="18"/>
    </location>
</feature>
<protein>
    <submittedName>
        <fullName evidence="2">Uncharacterized protein</fullName>
    </submittedName>
</protein>
<comment type="caution">
    <text evidence="2">The sequence shown here is derived from an EMBL/GenBank/DDBJ whole genome shotgun (WGS) entry which is preliminary data.</text>
</comment>
<reference evidence="2 3" key="1">
    <citation type="submission" date="2017-11" db="EMBL/GenBank/DDBJ databases">
        <title>De novo assembly and phasing of dikaryotic genomes from two isolates of Puccinia coronata f. sp. avenae, the causal agent of oat crown rust.</title>
        <authorList>
            <person name="Miller M.E."/>
            <person name="Zhang Y."/>
            <person name="Omidvar V."/>
            <person name="Sperschneider J."/>
            <person name="Schwessinger B."/>
            <person name="Raley C."/>
            <person name="Palmer J.M."/>
            <person name="Garnica D."/>
            <person name="Upadhyaya N."/>
            <person name="Rathjen J."/>
            <person name="Taylor J.M."/>
            <person name="Park R.F."/>
            <person name="Dodds P.N."/>
            <person name="Hirsch C.D."/>
            <person name="Kianian S.F."/>
            <person name="Figueroa M."/>
        </authorList>
    </citation>
    <scope>NUCLEOTIDE SEQUENCE [LARGE SCALE GENOMIC DNA]</scope>
    <source>
        <strain evidence="2">12SD80</strain>
    </source>
</reference>
<dbReference type="EMBL" id="PGCI01000617">
    <property type="protein sequence ID" value="PLW24046.1"/>
    <property type="molecule type" value="Genomic_DNA"/>
</dbReference>
<accession>A0A2N5TEY8</accession>
<name>A0A2N5TEY8_9BASI</name>
<evidence type="ECO:0000313" key="3">
    <source>
        <dbReference type="Proteomes" id="UP000235392"/>
    </source>
</evidence>
<gene>
    <name evidence="2" type="ORF">PCASD_14504</name>
</gene>
<dbReference type="AlphaFoldDB" id="A0A2N5TEY8"/>